<dbReference type="RefSeq" id="WP_186816462.1">
    <property type="nucleotide sequence ID" value="NZ_BAAARM010000002.1"/>
</dbReference>
<comment type="caution">
    <text evidence="1">The sequence shown here is derived from an EMBL/GenBank/DDBJ whole genome shotgun (WGS) entry which is preliminary data.</text>
</comment>
<accession>A0A512DBL0</accession>
<evidence type="ECO:0000313" key="2">
    <source>
        <dbReference type="Proteomes" id="UP000321181"/>
    </source>
</evidence>
<reference evidence="1 2" key="1">
    <citation type="submission" date="2019-07" db="EMBL/GenBank/DDBJ databases">
        <title>Whole genome shotgun sequence of Cellulomonas aerilata NBRC 106308.</title>
        <authorList>
            <person name="Hosoyama A."/>
            <person name="Uohara A."/>
            <person name="Ohji S."/>
            <person name="Ichikawa N."/>
        </authorList>
    </citation>
    <scope>NUCLEOTIDE SEQUENCE [LARGE SCALE GENOMIC DNA]</scope>
    <source>
        <strain evidence="1 2">NBRC 106308</strain>
    </source>
</reference>
<dbReference type="EMBL" id="BJYY01000012">
    <property type="protein sequence ID" value="GEO33853.1"/>
    <property type="molecule type" value="Genomic_DNA"/>
</dbReference>
<dbReference type="Proteomes" id="UP000321181">
    <property type="component" value="Unassembled WGS sequence"/>
</dbReference>
<keyword evidence="2" id="KW-1185">Reference proteome</keyword>
<organism evidence="1 2">
    <name type="scientific">Cellulomonas aerilata</name>
    <dbReference type="NCBI Taxonomy" id="515326"/>
    <lineage>
        <taxon>Bacteria</taxon>
        <taxon>Bacillati</taxon>
        <taxon>Actinomycetota</taxon>
        <taxon>Actinomycetes</taxon>
        <taxon>Micrococcales</taxon>
        <taxon>Cellulomonadaceae</taxon>
        <taxon>Cellulomonas</taxon>
    </lineage>
</organism>
<dbReference type="AlphaFoldDB" id="A0A512DBL0"/>
<gene>
    <name evidence="1" type="ORF">CAE01nite_15780</name>
</gene>
<evidence type="ECO:0000313" key="1">
    <source>
        <dbReference type="EMBL" id="GEO33853.1"/>
    </source>
</evidence>
<name>A0A512DBL0_9CELL</name>
<protein>
    <submittedName>
        <fullName evidence="1">Uncharacterized protein</fullName>
    </submittedName>
</protein>
<sequence length="56" mass="6190">MGTDRARAVFGRLLDETLSRVDALAEDDMTVAEAVTLADVACALPCVWTRLDRRRP</sequence>
<proteinExistence type="predicted"/>